<evidence type="ECO:0000259" key="11">
    <source>
        <dbReference type="PROSITE" id="PS52029"/>
    </source>
</evidence>
<organism evidence="12">
    <name type="scientific">Cyanothece sp. (strain PCC 7425 / ATCC 29141)</name>
    <dbReference type="NCBI Taxonomy" id="395961"/>
    <lineage>
        <taxon>Bacteria</taxon>
        <taxon>Bacillati</taxon>
        <taxon>Cyanobacteriota</taxon>
        <taxon>Cyanophyceae</taxon>
        <taxon>Gomontiellales</taxon>
        <taxon>Cyanothecaceae</taxon>
        <taxon>Cyanothece</taxon>
    </lineage>
</organism>
<dbReference type="PANTHER" id="PTHR30582">
    <property type="entry name" value="L,D-TRANSPEPTIDASE"/>
    <property type="match status" value="1"/>
</dbReference>
<evidence type="ECO:0000256" key="2">
    <source>
        <dbReference type="ARBA" id="ARBA00005992"/>
    </source>
</evidence>
<dbReference type="eggNOG" id="COG1376">
    <property type="taxonomic scope" value="Bacteria"/>
</dbReference>
<reference evidence="12" key="1">
    <citation type="submission" date="2009-01" db="EMBL/GenBank/DDBJ databases">
        <title>Complete sequence of chromosome Cyanothece sp. PCC 7425.</title>
        <authorList>
            <consortium name="US DOE Joint Genome Institute"/>
            <person name="Lucas S."/>
            <person name="Copeland A."/>
            <person name="Lapidus A."/>
            <person name="Glavina del Rio T."/>
            <person name="Dalin E."/>
            <person name="Tice H."/>
            <person name="Bruce D."/>
            <person name="Goodwin L."/>
            <person name="Pitluck S."/>
            <person name="Sims D."/>
            <person name="Meineke L."/>
            <person name="Brettin T."/>
            <person name="Detter J.C."/>
            <person name="Han C."/>
            <person name="Larimer F."/>
            <person name="Land M."/>
            <person name="Hauser L."/>
            <person name="Kyrpides N."/>
            <person name="Ovchinnikova G."/>
            <person name="Liberton M."/>
            <person name="Stoeckel J."/>
            <person name="Banerjee A."/>
            <person name="Singh A."/>
            <person name="Page L."/>
            <person name="Sato H."/>
            <person name="Zhao L."/>
            <person name="Sherman L."/>
            <person name="Pakrasi H."/>
            <person name="Richardson P."/>
        </authorList>
    </citation>
    <scope>NUCLEOTIDE SEQUENCE</scope>
    <source>
        <strain evidence="12">PCC 7425</strain>
    </source>
</reference>
<keyword evidence="3" id="KW-0328">Glycosyltransferase</keyword>
<comment type="similarity">
    <text evidence="2">Belongs to the YkuD family.</text>
</comment>
<evidence type="ECO:0000256" key="7">
    <source>
        <dbReference type="ARBA" id="ARBA00022984"/>
    </source>
</evidence>
<dbReference type="GO" id="GO:0071972">
    <property type="term" value="F:peptidoglycan L,D-transpeptidase activity"/>
    <property type="evidence" value="ECO:0007669"/>
    <property type="project" value="TreeGrafter"/>
</dbReference>
<dbReference type="KEGG" id="cyn:Cyan7425_4888"/>
<evidence type="ECO:0000256" key="1">
    <source>
        <dbReference type="ARBA" id="ARBA00004752"/>
    </source>
</evidence>
<dbReference type="OrthoDB" id="9787225at2"/>
<dbReference type="AlphaFoldDB" id="B8HN61"/>
<evidence type="ECO:0000256" key="5">
    <source>
        <dbReference type="ARBA" id="ARBA00022801"/>
    </source>
</evidence>
<evidence type="ECO:0000256" key="3">
    <source>
        <dbReference type="ARBA" id="ARBA00022676"/>
    </source>
</evidence>
<evidence type="ECO:0000256" key="9">
    <source>
        <dbReference type="PROSITE-ProRule" id="PRU01373"/>
    </source>
</evidence>
<comment type="pathway">
    <text evidence="1 9">Cell wall biogenesis; peptidoglycan biosynthesis.</text>
</comment>
<dbReference type="CDD" id="cd16913">
    <property type="entry name" value="YkuD_like"/>
    <property type="match status" value="1"/>
</dbReference>
<keyword evidence="4" id="KW-0808">Transferase</keyword>
<feature type="active site" description="Proton donor/acceptor" evidence="9">
    <location>
        <position position="176"/>
    </location>
</feature>
<gene>
    <name evidence="12" type="ordered locus">Cyan7425_4888</name>
</gene>
<dbReference type="GO" id="GO:0008360">
    <property type="term" value="P:regulation of cell shape"/>
    <property type="evidence" value="ECO:0007669"/>
    <property type="project" value="UniProtKB-UniRule"/>
</dbReference>
<dbReference type="PANTHER" id="PTHR30582:SF24">
    <property type="entry name" value="L,D-TRANSPEPTIDASE ERFK_SRFK-RELATED"/>
    <property type="match status" value="1"/>
</dbReference>
<dbReference type="GO" id="GO:0005576">
    <property type="term" value="C:extracellular region"/>
    <property type="evidence" value="ECO:0007669"/>
    <property type="project" value="TreeGrafter"/>
</dbReference>
<keyword evidence="7 9" id="KW-0573">Peptidoglycan synthesis</keyword>
<feature type="region of interest" description="Disordered" evidence="10">
    <location>
        <begin position="59"/>
        <end position="82"/>
    </location>
</feature>
<dbReference type="HOGENOM" id="CLU_1270557_0_0_3"/>
<evidence type="ECO:0000256" key="4">
    <source>
        <dbReference type="ARBA" id="ARBA00022679"/>
    </source>
</evidence>
<dbReference type="GO" id="GO:0071555">
    <property type="term" value="P:cell wall organization"/>
    <property type="evidence" value="ECO:0007669"/>
    <property type="project" value="UniProtKB-UniRule"/>
</dbReference>
<dbReference type="InterPro" id="IPR050979">
    <property type="entry name" value="LD-transpeptidase"/>
</dbReference>
<keyword evidence="8 9" id="KW-0961">Cell wall biogenesis/degradation</keyword>
<proteinExistence type="inferred from homology"/>
<dbReference type="Pfam" id="PF03734">
    <property type="entry name" value="YkuD"/>
    <property type="match status" value="1"/>
</dbReference>
<dbReference type="UniPathway" id="UPA00219"/>
<sequence length="217" mass="23442">MLQPFKRCAGVLSSLIILITTPVVLAFPALTLAEETEFAPVEPSPVELDLDLFPAPPAYAPSHSNPPVPSPPPPANPGVSAPQPQVVAPLRLVISLSRRRVTVFQGSTALKSYPVAIGRPGWETPVGKFQVKQLIRNPTWKHPFKGDIIKGGHPDNPLGKFWIGFWTDGKNWVGMHGTPNPESVGRAASHGCVRMYNKDIAELFAKVQLGTPVTVVK</sequence>
<dbReference type="GO" id="GO:0018104">
    <property type="term" value="P:peptidoglycan-protein cross-linking"/>
    <property type="evidence" value="ECO:0007669"/>
    <property type="project" value="TreeGrafter"/>
</dbReference>
<evidence type="ECO:0000256" key="6">
    <source>
        <dbReference type="ARBA" id="ARBA00022960"/>
    </source>
</evidence>
<dbReference type="SUPFAM" id="SSF141523">
    <property type="entry name" value="L,D-transpeptidase catalytic domain-like"/>
    <property type="match status" value="1"/>
</dbReference>
<dbReference type="PROSITE" id="PS52029">
    <property type="entry name" value="LD_TPASE"/>
    <property type="match status" value="1"/>
</dbReference>
<dbReference type="STRING" id="395961.Cyan7425_4888"/>
<accession>B8HN61</accession>
<dbReference type="InterPro" id="IPR005490">
    <property type="entry name" value="LD_TPept_cat_dom"/>
</dbReference>
<feature type="compositionally biased region" description="Pro residues" evidence="10">
    <location>
        <begin position="59"/>
        <end position="76"/>
    </location>
</feature>
<dbReference type="EMBL" id="CP001344">
    <property type="protein sequence ID" value="ACL47188.1"/>
    <property type="molecule type" value="Genomic_DNA"/>
</dbReference>
<dbReference type="InterPro" id="IPR038063">
    <property type="entry name" value="Transpep_catalytic_dom"/>
</dbReference>
<protein>
    <submittedName>
        <fullName evidence="12">ErfK/YbiS/YcfS/YnhG family protein</fullName>
    </submittedName>
</protein>
<evidence type="ECO:0000256" key="10">
    <source>
        <dbReference type="SAM" id="MobiDB-lite"/>
    </source>
</evidence>
<dbReference type="GO" id="GO:0016757">
    <property type="term" value="F:glycosyltransferase activity"/>
    <property type="evidence" value="ECO:0007669"/>
    <property type="project" value="UniProtKB-KW"/>
</dbReference>
<evidence type="ECO:0000313" key="12">
    <source>
        <dbReference type="EMBL" id="ACL47188.1"/>
    </source>
</evidence>
<feature type="domain" description="L,D-TPase catalytic" evidence="11">
    <location>
        <begin position="90"/>
        <end position="216"/>
    </location>
</feature>
<keyword evidence="5" id="KW-0378">Hydrolase</keyword>
<keyword evidence="6 9" id="KW-0133">Cell shape</keyword>
<name>B8HN61_CYAP4</name>
<evidence type="ECO:0000256" key="8">
    <source>
        <dbReference type="ARBA" id="ARBA00023316"/>
    </source>
</evidence>
<dbReference type="Gene3D" id="2.40.440.10">
    <property type="entry name" value="L,D-transpeptidase catalytic domain-like"/>
    <property type="match status" value="1"/>
</dbReference>
<feature type="active site" description="Nucleophile" evidence="9">
    <location>
        <position position="192"/>
    </location>
</feature>